<feature type="transmembrane region" description="Helical" evidence="6">
    <location>
        <begin position="60"/>
        <end position="80"/>
    </location>
</feature>
<dbReference type="OrthoDB" id="7594524at2"/>
<dbReference type="RefSeq" id="WP_114647127.1">
    <property type="nucleotide sequence ID" value="NZ_QQNH01000046.1"/>
</dbReference>
<feature type="transmembrane region" description="Helical" evidence="6">
    <location>
        <begin position="392"/>
        <end position="410"/>
    </location>
</feature>
<dbReference type="Pfam" id="PF01943">
    <property type="entry name" value="Polysacc_synt"/>
    <property type="match status" value="1"/>
</dbReference>
<evidence type="ECO:0000256" key="1">
    <source>
        <dbReference type="ARBA" id="ARBA00004651"/>
    </source>
</evidence>
<organism evidence="7 8">
    <name type="scientific">Pelagibacterium lacus</name>
    <dbReference type="NCBI Taxonomy" id="2282655"/>
    <lineage>
        <taxon>Bacteria</taxon>
        <taxon>Pseudomonadati</taxon>
        <taxon>Pseudomonadota</taxon>
        <taxon>Alphaproteobacteria</taxon>
        <taxon>Hyphomicrobiales</taxon>
        <taxon>Devosiaceae</taxon>
        <taxon>Pelagibacterium</taxon>
    </lineage>
</organism>
<accession>A0A369VZ94</accession>
<evidence type="ECO:0000256" key="3">
    <source>
        <dbReference type="ARBA" id="ARBA00022692"/>
    </source>
</evidence>
<feature type="transmembrane region" description="Helical" evidence="6">
    <location>
        <begin position="416"/>
        <end position="442"/>
    </location>
</feature>
<feature type="transmembrane region" description="Helical" evidence="6">
    <location>
        <begin position="321"/>
        <end position="340"/>
    </location>
</feature>
<keyword evidence="5 6" id="KW-0472">Membrane</keyword>
<keyword evidence="8" id="KW-1185">Reference proteome</keyword>
<feature type="transmembrane region" description="Helical" evidence="6">
    <location>
        <begin position="33"/>
        <end position="54"/>
    </location>
</feature>
<feature type="transmembrane region" description="Helical" evidence="6">
    <location>
        <begin position="108"/>
        <end position="131"/>
    </location>
</feature>
<dbReference type="GO" id="GO:0005886">
    <property type="term" value="C:plasma membrane"/>
    <property type="evidence" value="ECO:0007669"/>
    <property type="project" value="UniProtKB-SubCell"/>
</dbReference>
<feature type="transmembrane region" description="Helical" evidence="6">
    <location>
        <begin position="170"/>
        <end position="195"/>
    </location>
</feature>
<name>A0A369VZ94_9HYPH</name>
<protein>
    <recommendedName>
        <fullName evidence="9">Polysaccharide biosynthesis protein C-terminal domain-containing protein</fullName>
    </recommendedName>
</protein>
<feature type="transmembrane region" description="Helical" evidence="6">
    <location>
        <begin position="143"/>
        <end position="163"/>
    </location>
</feature>
<dbReference type="InterPro" id="IPR050833">
    <property type="entry name" value="Poly_Biosynth_Transport"/>
</dbReference>
<dbReference type="PANTHER" id="PTHR30250:SF11">
    <property type="entry name" value="O-ANTIGEN TRANSPORTER-RELATED"/>
    <property type="match status" value="1"/>
</dbReference>
<dbReference type="EMBL" id="QQNH01000046">
    <property type="protein sequence ID" value="RDE07638.1"/>
    <property type="molecule type" value="Genomic_DNA"/>
</dbReference>
<evidence type="ECO:0000313" key="8">
    <source>
        <dbReference type="Proteomes" id="UP000253759"/>
    </source>
</evidence>
<dbReference type="AlphaFoldDB" id="A0A369VZ94"/>
<reference evidence="8" key="1">
    <citation type="submission" date="2018-07" db="EMBL/GenBank/DDBJ databases">
        <authorList>
            <person name="Liu B.-T."/>
            <person name="Du Z."/>
        </authorList>
    </citation>
    <scope>NUCLEOTIDE SEQUENCE [LARGE SCALE GENOMIC DNA]</scope>
    <source>
        <strain evidence="8">XYN52</strain>
    </source>
</reference>
<evidence type="ECO:0000313" key="7">
    <source>
        <dbReference type="EMBL" id="RDE07638.1"/>
    </source>
</evidence>
<dbReference type="Proteomes" id="UP000253759">
    <property type="component" value="Unassembled WGS sequence"/>
</dbReference>
<feature type="transmembrane region" description="Helical" evidence="6">
    <location>
        <begin position="360"/>
        <end position="380"/>
    </location>
</feature>
<keyword evidence="2" id="KW-1003">Cell membrane</keyword>
<evidence type="ECO:0008006" key="9">
    <source>
        <dbReference type="Google" id="ProtNLM"/>
    </source>
</evidence>
<comment type="caution">
    <text evidence="7">The sequence shown here is derived from an EMBL/GenBank/DDBJ whole genome shotgun (WGS) entry which is preliminary data.</text>
</comment>
<feature type="transmembrane region" description="Helical" evidence="6">
    <location>
        <begin position="277"/>
        <end position="300"/>
    </location>
</feature>
<dbReference type="PANTHER" id="PTHR30250">
    <property type="entry name" value="PST FAMILY PREDICTED COLANIC ACID TRANSPORTER"/>
    <property type="match status" value="1"/>
</dbReference>
<feature type="transmembrane region" description="Helical" evidence="6">
    <location>
        <begin position="201"/>
        <end position="219"/>
    </location>
</feature>
<proteinExistence type="predicted"/>
<gene>
    <name evidence="7" type="ORF">DVH29_15685</name>
</gene>
<dbReference type="InterPro" id="IPR002797">
    <property type="entry name" value="Polysacc_synth"/>
</dbReference>
<evidence type="ECO:0000256" key="4">
    <source>
        <dbReference type="ARBA" id="ARBA00022989"/>
    </source>
</evidence>
<feature type="transmembrane region" description="Helical" evidence="6">
    <location>
        <begin position="239"/>
        <end position="257"/>
    </location>
</feature>
<sequence>MKLRQLHKINFLKRTERSLSDAHEVFRGASAALFIRGLGATLSFLFNLVIAQLLGAAGTGLFFLALSFTVIGSLFSRVGLDNILLRLVAHAYAANDGNRAKAVVRAGLSIAAVSSPLIAASGFLLATQIAIHVYDKPELAVSLRWASLAIIATTFQILLSQVLRGARSIVYSSLVAAALHPALGLLLIWPSIYFLGDSGAIAAYFFSTALAALSGCYIWRLMRGPKSLELEKQFRWRELVPGAKALFLMSLIQNWMIPWAPVSALGILYSSQETGVFAAATRVSSLLAFFLTSVNIAIAPKFAELHKLKQTERLKRLSRQFSLFSFFATLPFLVLLILYSEEIMHLFGSEFRSGAMTLSILSIGHMVNIATGSVGFILIMGGREDVARNTSVLSAVILLILLGILVPIWGATGAALASVAAISFANIINSFSVWRFFGFIVYPSYK</sequence>
<keyword evidence="4 6" id="KW-1133">Transmembrane helix</keyword>
<evidence type="ECO:0000256" key="6">
    <source>
        <dbReference type="SAM" id="Phobius"/>
    </source>
</evidence>
<evidence type="ECO:0000256" key="2">
    <source>
        <dbReference type="ARBA" id="ARBA00022475"/>
    </source>
</evidence>
<keyword evidence="3 6" id="KW-0812">Transmembrane</keyword>
<evidence type="ECO:0000256" key="5">
    <source>
        <dbReference type="ARBA" id="ARBA00023136"/>
    </source>
</evidence>
<comment type="subcellular location">
    <subcellularLocation>
        <location evidence="1">Cell membrane</location>
        <topology evidence="1">Multi-pass membrane protein</topology>
    </subcellularLocation>
</comment>